<dbReference type="GO" id="GO:0003924">
    <property type="term" value="F:GTPase activity"/>
    <property type="evidence" value="ECO:0007669"/>
    <property type="project" value="InterPro"/>
</dbReference>
<dbReference type="CDD" id="cd04165">
    <property type="entry name" value="GTPBP1_like"/>
    <property type="match status" value="1"/>
</dbReference>
<accession>A0AAE9EK04</accession>
<keyword evidence="7" id="KW-1185">Reference proteome</keyword>
<dbReference type="FunFam" id="2.40.30.10:FF:000014">
    <property type="entry name" value="Probable GTP-binding protein 1"/>
    <property type="match status" value="1"/>
</dbReference>
<feature type="domain" description="Tr-type G" evidence="5">
    <location>
        <begin position="157"/>
        <end position="386"/>
    </location>
</feature>
<keyword evidence="2" id="KW-0547">Nucleotide-binding</keyword>
<dbReference type="InterPro" id="IPR050055">
    <property type="entry name" value="EF-Tu_GTPase"/>
</dbReference>
<evidence type="ECO:0000259" key="5">
    <source>
        <dbReference type="PROSITE" id="PS51722"/>
    </source>
</evidence>
<dbReference type="SUPFAM" id="SSF52540">
    <property type="entry name" value="P-loop containing nucleoside triphosphate hydrolases"/>
    <property type="match status" value="1"/>
</dbReference>
<dbReference type="EMBL" id="CP092622">
    <property type="protein sequence ID" value="UMM22874.1"/>
    <property type="molecule type" value="Genomic_DNA"/>
</dbReference>
<proteinExistence type="inferred from homology"/>
<dbReference type="AlphaFoldDB" id="A0AAE9EK04"/>
<name>A0AAE9EK04_CAEBR</name>
<reference evidence="6 7" key="1">
    <citation type="submission" date="2022-04" db="EMBL/GenBank/DDBJ databases">
        <title>Chromosome-level reference genomes for two strains of Caenorhabditis briggsae: an improved platform for comparative genomics.</title>
        <authorList>
            <person name="Stevens L."/>
            <person name="Andersen E."/>
        </authorList>
    </citation>
    <scope>NUCLEOTIDE SEQUENCE [LARGE SCALE GENOMIC DNA]</scope>
    <source>
        <strain evidence="6">VX34</strain>
        <tissue evidence="6">Whole-organism</tissue>
    </source>
</reference>
<dbReference type="InterPro" id="IPR004161">
    <property type="entry name" value="EFTu-like_2"/>
</dbReference>
<dbReference type="CDD" id="cd03708">
    <property type="entry name" value="GTPBP_III"/>
    <property type="match status" value="1"/>
</dbReference>
<evidence type="ECO:0000256" key="3">
    <source>
        <dbReference type="ARBA" id="ARBA00023134"/>
    </source>
</evidence>
<sequence>MHGDVFVDANMLIDPMLSNIGDYVKIMAEKSDFVCILENGKAENMKMCKEIIKKASKIIISSGFCMMLRNEKCSNVDKKEKDHCIALRNYAIANNIEVVNPMDLTVLEKNDENMKIVNVQDIDEGSTVDAQRIVRICNSNISEIFAISPRDPEEKNYIEARVAVVGNVDVGKTTLVGVPTHSELDDGRGAARTKLFRHKHEFESGRTSSVGNYILGFDVHGSVGNKPDPNNHNLDWVQIESDCAKLITFIDLAGHEKYLKTTIFGMTGFMPDYTMLMIGANMGIIGTTKKHLSLTLSLHVPFYLVVTKIDMCPENILEEKVNNITKLVKSAKKLPILVRTMDDVVYAAVNFPSKKVCPIFQVSNVKGTNLPLLHQFLNIVPLRRSLNENDPAHFQIDDIYWIDGVGTIVSGTLLSGIIRLDDIMLLGPTSNGDFHPIPIKSIHRKRMPTGIVKCGQSASLALQKISKKDVRKGMVLVDQKTKPVASMLFEAEILVLAPTIIRTNYQAMLHVGSVRQAVTLVSIGKEVLKTGDRDKVHFKFIRQPEYIRPGSNMILREGRIKAVDTVLSMVSQESSFQQEAKQKEGRNKHYGKKTGGPKTPNVRPKDEKQLEARPIDKLANSLA</sequence>
<keyword evidence="3" id="KW-0342">GTP-binding</keyword>
<evidence type="ECO:0000313" key="6">
    <source>
        <dbReference type="EMBL" id="UMM22874.1"/>
    </source>
</evidence>
<feature type="region of interest" description="Disordered" evidence="4">
    <location>
        <begin position="574"/>
        <end position="623"/>
    </location>
</feature>
<dbReference type="PROSITE" id="PS51722">
    <property type="entry name" value="G_TR_2"/>
    <property type="match status" value="1"/>
</dbReference>
<evidence type="ECO:0000256" key="4">
    <source>
        <dbReference type="SAM" id="MobiDB-lite"/>
    </source>
</evidence>
<dbReference type="SUPFAM" id="SSF50447">
    <property type="entry name" value="Translation proteins"/>
    <property type="match status" value="1"/>
</dbReference>
<dbReference type="Gene3D" id="2.40.30.10">
    <property type="entry name" value="Translation factors"/>
    <property type="match status" value="1"/>
</dbReference>
<evidence type="ECO:0000313" key="7">
    <source>
        <dbReference type="Proteomes" id="UP000829354"/>
    </source>
</evidence>
<dbReference type="InterPro" id="IPR000795">
    <property type="entry name" value="T_Tr_GTP-bd_dom"/>
</dbReference>
<dbReference type="Gene3D" id="3.40.50.300">
    <property type="entry name" value="P-loop containing nucleotide triphosphate hydrolases"/>
    <property type="match status" value="1"/>
</dbReference>
<dbReference type="InterPro" id="IPR009001">
    <property type="entry name" value="Transl_elong_EF1A/Init_IF2_C"/>
</dbReference>
<evidence type="ECO:0000256" key="1">
    <source>
        <dbReference type="ARBA" id="ARBA00007249"/>
    </source>
</evidence>
<dbReference type="InterPro" id="IPR009000">
    <property type="entry name" value="Transl_B-barrel_sf"/>
</dbReference>
<dbReference type="Pfam" id="PF00009">
    <property type="entry name" value="GTP_EFTU"/>
    <property type="match status" value="1"/>
</dbReference>
<feature type="compositionally biased region" description="Basic and acidic residues" evidence="4">
    <location>
        <begin position="603"/>
        <end position="616"/>
    </location>
</feature>
<dbReference type="Proteomes" id="UP000829354">
    <property type="component" value="Chromosome III"/>
</dbReference>
<dbReference type="InterPro" id="IPR035531">
    <property type="entry name" value="GTPBP1-like"/>
</dbReference>
<dbReference type="CDD" id="cd03694">
    <property type="entry name" value="GTPBP_II"/>
    <property type="match status" value="1"/>
</dbReference>
<dbReference type="SUPFAM" id="SSF50465">
    <property type="entry name" value="EF-Tu/eEF-1alpha/eIF2-gamma C-terminal domain"/>
    <property type="match status" value="1"/>
</dbReference>
<evidence type="ECO:0000256" key="2">
    <source>
        <dbReference type="ARBA" id="ARBA00022741"/>
    </source>
</evidence>
<dbReference type="PANTHER" id="PTHR43721">
    <property type="entry name" value="ELONGATION FACTOR TU-RELATED"/>
    <property type="match status" value="1"/>
</dbReference>
<organism evidence="6 7">
    <name type="scientific">Caenorhabditis briggsae</name>
    <dbReference type="NCBI Taxonomy" id="6238"/>
    <lineage>
        <taxon>Eukaryota</taxon>
        <taxon>Metazoa</taxon>
        <taxon>Ecdysozoa</taxon>
        <taxon>Nematoda</taxon>
        <taxon>Chromadorea</taxon>
        <taxon>Rhabditida</taxon>
        <taxon>Rhabditina</taxon>
        <taxon>Rhabditomorpha</taxon>
        <taxon>Rhabditoidea</taxon>
        <taxon>Rhabditidae</taxon>
        <taxon>Peloderinae</taxon>
        <taxon>Caenorhabditis</taxon>
    </lineage>
</organism>
<dbReference type="InterPro" id="IPR027417">
    <property type="entry name" value="P-loop_NTPase"/>
</dbReference>
<dbReference type="PANTHER" id="PTHR43721:SF9">
    <property type="entry name" value="GTP-BINDING PROTEIN 1"/>
    <property type="match status" value="1"/>
</dbReference>
<comment type="similarity">
    <text evidence="1">Belongs to the TRAFAC class translation factor GTPase superfamily. Classic translation factor GTPase family. EF-Tu/EF-1A subfamily.</text>
</comment>
<protein>
    <recommendedName>
        <fullName evidence="5">Tr-type G domain-containing protein</fullName>
    </recommendedName>
</protein>
<gene>
    <name evidence="6" type="ORF">L5515_003861</name>
</gene>
<dbReference type="Pfam" id="PF03144">
    <property type="entry name" value="GTP_EFTU_D2"/>
    <property type="match status" value="1"/>
</dbReference>
<dbReference type="FunFam" id="3.40.50.300:FF:000091">
    <property type="entry name" value="Probable GTP-binding protein 1"/>
    <property type="match status" value="1"/>
</dbReference>
<dbReference type="GO" id="GO:0005525">
    <property type="term" value="F:GTP binding"/>
    <property type="evidence" value="ECO:0007669"/>
    <property type="project" value="UniProtKB-KW"/>
</dbReference>